<keyword evidence="1" id="KW-0614">Plasmid</keyword>
<dbReference type="Proteomes" id="UP000006426">
    <property type="component" value="Plasmid pmppla107"/>
</dbReference>
<dbReference type="GeneID" id="39474508"/>
<protein>
    <submittedName>
        <fullName evidence="1">Uncharacterized protein</fullName>
    </submittedName>
</protein>
<reference evidence="1 2" key="1">
    <citation type="journal article" date="2011" name="PLoS Pathog.">
        <title>Dynamic evolution of pathogenicity revealed by sequencing and comparative genomics of 19 Pseudomonas syringae isolates.</title>
        <authorList>
            <person name="Baltrus D.A."/>
            <person name="Nishimura M.T."/>
            <person name="Romanchuk A."/>
            <person name="Chang J.H."/>
            <person name="Mukhtar M.S."/>
            <person name="Cherkis K."/>
            <person name="Roach J."/>
            <person name="Grant S.R."/>
            <person name="Jones C.D."/>
            <person name="Dangl J.L."/>
        </authorList>
    </citation>
    <scope>NUCLEOTIDE SEQUENCE [LARGE SCALE GENOMIC DNA]</scope>
    <source>
        <strain evidence="1 2">M301315</strain>
    </source>
</reference>
<proteinExistence type="predicted"/>
<geneLocation type="plasmid" evidence="2">
    <name>pmppla107</name>
</geneLocation>
<name>A0AAD0PX48_PSEAV</name>
<evidence type="ECO:0000313" key="1">
    <source>
        <dbReference type="EMBL" id="AXH60379.1"/>
    </source>
</evidence>
<dbReference type="EMBL" id="CP031226">
    <property type="protein sequence ID" value="AXH60379.1"/>
    <property type="molecule type" value="Genomic_DNA"/>
</dbReference>
<gene>
    <name evidence="1" type="ORF">PLA107_034990</name>
</gene>
<accession>A0AAD0PX48</accession>
<dbReference type="AlphaFoldDB" id="A0AAD0PX48"/>
<evidence type="ECO:0000313" key="2">
    <source>
        <dbReference type="Proteomes" id="UP000006426"/>
    </source>
</evidence>
<dbReference type="RefSeq" id="WP_005742470.1">
    <property type="nucleotide sequence ID" value="NZ_CP031226.1"/>
</dbReference>
<sequence>MSSDQHFPVLRALELSRIAPKAMGDLWLAIIEVNCQGLNQEQRSSLSANLVGEFDQSGQSYLVRVSDNNENALQFETCELATLQARQLGQSLINKYCFSVYSSTGDMVQYTPKPTLHFMPGHGKKA</sequence>
<organism evidence="1 2">
    <name type="scientific">Pseudomonas amygdali pv. lachrymans str. M301315</name>
    <dbReference type="NCBI Taxonomy" id="629260"/>
    <lineage>
        <taxon>Bacteria</taxon>
        <taxon>Pseudomonadati</taxon>
        <taxon>Pseudomonadota</taxon>
        <taxon>Gammaproteobacteria</taxon>
        <taxon>Pseudomonadales</taxon>
        <taxon>Pseudomonadaceae</taxon>
        <taxon>Pseudomonas</taxon>
        <taxon>Pseudomonas amygdali</taxon>
    </lineage>
</organism>